<dbReference type="SUPFAM" id="SSF53474">
    <property type="entry name" value="alpha/beta-Hydrolases"/>
    <property type="match status" value="1"/>
</dbReference>
<keyword evidence="1" id="KW-0732">Signal</keyword>
<proteinExistence type="predicted"/>
<evidence type="ECO:0000256" key="1">
    <source>
        <dbReference type="SAM" id="SignalP"/>
    </source>
</evidence>
<protein>
    <submittedName>
        <fullName evidence="3">Alpha/beta hydrolase</fullName>
    </submittedName>
</protein>
<dbReference type="InterPro" id="IPR029058">
    <property type="entry name" value="AB_hydrolase_fold"/>
</dbReference>
<keyword evidence="4" id="KW-1185">Reference proteome</keyword>
<evidence type="ECO:0000313" key="4">
    <source>
        <dbReference type="Proteomes" id="UP001526246"/>
    </source>
</evidence>
<dbReference type="InterPro" id="IPR000073">
    <property type="entry name" value="AB_hydrolase_1"/>
</dbReference>
<feature type="signal peptide" evidence="1">
    <location>
        <begin position="1"/>
        <end position="22"/>
    </location>
</feature>
<accession>A0ABT3JEV6</accession>
<dbReference type="RefSeq" id="WP_264881917.1">
    <property type="nucleotide sequence ID" value="NZ_JAPDOB010000001.1"/>
</dbReference>
<gene>
    <name evidence="3" type="ORF">OMW55_07280</name>
</gene>
<keyword evidence="3" id="KW-0378">Hydrolase</keyword>
<dbReference type="EMBL" id="JAPDOB010000001">
    <property type="protein sequence ID" value="MCW3797603.1"/>
    <property type="molecule type" value="Genomic_DNA"/>
</dbReference>
<feature type="domain" description="AB hydrolase-1" evidence="2">
    <location>
        <begin position="32"/>
        <end position="252"/>
    </location>
</feature>
<feature type="chain" id="PRO_5045136755" evidence="1">
    <location>
        <begin position="23"/>
        <end position="269"/>
    </location>
</feature>
<dbReference type="GO" id="GO:0016787">
    <property type="term" value="F:hydrolase activity"/>
    <property type="evidence" value="ECO:0007669"/>
    <property type="project" value="UniProtKB-KW"/>
</dbReference>
<dbReference type="PANTHER" id="PTHR37017">
    <property type="entry name" value="AB HYDROLASE-1 DOMAIN-CONTAINING PROTEIN-RELATED"/>
    <property type="match status" value="1"/>
</dbReference>
<dbReference type="InterPro" id="IPR052897">
    <property type="entry name" value="Sec-Metab_Biosynth_Hydrolase"/>
</dbReference>
<name>A0ABT3JEV6_9SPHN</name>
<dbReference type="Proteomes" id="UP001526246">
    <property type="component" value="Unassembled WGS sequence"/>
</dbReference>
<organism evidence="3 4">
    <name type="scientific">Sphingomonas arvum</name>
    <dbReference type="NCBI Taxonomy" id="2992113"/>
    <lineage>
        <taxon>Bacteria</taxon>
        <taxon>Pseudomonadati</taxon>
        <taxon>Pseudomonadota</taxon>
        <taxon>Alphaproteobacteria</taxon>
        <taxon>Sphingomonadales</taxon>
        <taxon>Sphingomonadaceae</taxon>
        <taxon>Sphingomonas</taxon>
    </lineage>
</organism>
<reference evidence="3 4" key="1">
    <citation type="submission" date="2022-10" db="EMBL/GenBank/DDBJ databases">
        <title>Sphingomonas sp.</title>
        <authorList>
            <person name="Jin C."/>
        </authorList>
    </citation>
    <scope>NUCLEOTIDE SEQUENCE [LARGE SCALE GENOMIC DNA]</scope>
    <source>
        <strain evidence="3 4">BN140010</strain>
    </source>
</reference>
<sequence length="269" mass="28092">MRLPVVATVFALSLSTPFVAQAAAPTSVKPTIVLVHGAFAGSSSWNPVITRLTRDGYPVIAAAVPLRTLKGDASYIGSLVASLPGEVVLVGHSYGGEVISVAAANHRKVKALVFIAGLAPDVGESAASLGKQFPMGMLSAALAPPVPLADGSADLYILQARYWKQFAADLPEAEGSQMAVTQRPVAQSALAEPAAAESWRSIPSWFAYGQLDRNIPANLHAYLARRAKARESVEVPGASHVLMLSHPDLVAAMIERAGSAPARSAEARR</sequence>
<evidence type="ECO:0000313" key="3">
    <source>
        <dbReference type="EMBL" id="MCW3797603.1"/>
    </source>
</evidence>
<dbReference type="Gene3D" id="3.40.50.1820">
    <property type="entry name" value="alpha/beta hydrolase"/>
    <property type="match status" value="1"/>
</dbReference>
<dbReference type="Pfam" id="PF12697">
    <property type="entry name" value="Abhydrolase_6"/>
    <property type="match status" value="1"/>
</dbReference>
<dbReference type="PANTHER" id="PTHR37017:SF11">
    <property type="entry name" value="ESTERASE_LIPASE_THIOESTERASE DOMAIN-CONTAINING PROTEIN"/>
    <property type="match status" value="1"/>
</dbReference>
<evidence type="ECO:0000259" key="2">
    <source>
        <dbReference type="Pfam" id="PF12697"/>
    </source>
</evidence>
<comment type="caution">
    <text evidence="3">The sequence shown here is derived from an EMBL/GenBank/DDBJ whole genome shotgun (WGS) entry which is preliminary data.</text>
</comment>